<dbReference type="GO" id="GO:0016787">
    <property type="term" value="F:hydrolase activity"/>
    <property type="evidence" value="ECO:0007669"/>
    <property type="project" value="InterPro"/>
</dbReference>
<sequence length="530" mass="59157">MTIKSAIGFLSLFIVLQACESKFAELPQGNQAAEATFTSVIDDRVMSRAVNASWEANDVIGLFMLDNADKKVLKANAAYVTARGDGNFVGKAGNAVYYPEDGTAVDFIAYYPYDEQVTDHTQYVLDVTDQSRQQDIDLMAAVNLTGRTATSPTGNLQFRHLLAKLVLNLSSADGSSLTGIKATVQPLISKATIDLSKESDNIRWDVEEKEKEKAVSMCVNKECTQADAVLIPQSFEGKLKITLSVNGKDKEIETNIAGNIEAGARYTLNLRISNTGGNTTVDPEAPKYAKWFETPVITKADLERSDLKYITHYMRNGWTDKNGSTSRNFSLFYSQKLKFAYWVAYPLYAKCMGKQDRTNAWRYDDMIDKSWQVNLKSGFGDGYDKGHQLPSGDRTCDEPTNEDTFFFTNVTPQISSMNQDIWVRLEDRVRDWSKATDTLFVVTGAVPPKSNIQYKKGMAIPQYYFKALARRISGTYHTIAFAIDNSASVAKGNYMDYAISVSDLEKNTGFEFFPGLDESTKSQLDLSKWQ</sequence>
<dbReference type="PANTHER" id="PTHR13966:SF5">
    <property type="entry name" value="ENDONUCLEASE G, MITOCHONDRIAL"/>
    <property type="match status" value="1"/>
</dbReference>
<gene>
    <name evidence="6" type="ORF">DW889_09290</name>
    <name evidence="5" type="ORF">F9950_07310</name>
</gene>
<evidence type="ECO:0008006" key="9">
    <source>
        <dbReference type="Google" id="ProtNLM"/>
    </source>
</evidence>
<dbReference type="EMBL" id="QSGN01000020">
    <property type="protein sequence ID" value="RHB28661.1"/>
    <property type="molecule type" value="Genomic_DNA"/>
</dbReference>
<dbReference type="InterPro" id="IPR042278">
    <property type="entry name" value="Mfa-like_1_N"/>
</dbReference>
<evidence type="ECO:0000259" key="4">
    <source>
        <dbReference type="SMART" id="SM00892"/>
    </source>
</evidence>
<dbReference type="InterPro" id="IPR001604">
    <property type="entry name" value="Endo_G_ENPP1-like_dom"/>
</dbReference>
<dbReference type="RefSeq" id="WP_117907095.1">
    <property type="nucleotide sequence ID" value="NZ_QSGN01000020.1"/>
</dbReference>
<dbReference type="CDD" id="cd13120">
    <property type="entry name" value="BF2867_like_N"/>
    <property type="match status" value="1"/>
</dbReference>
<dbReference type="InterPro" id="IPR044925">
    <property type="entry name" value="His-Me_finger_sf"/>
</dbReference>
<keyword evidence="2" id="KW-0479">Metal-binding</keyword>
<evidence type="ECO:0000313" key="7">
    <source>
        <dbReference type="Proteomes" id="UP000283482"/>
    </source>
</evidence>
<comment type="caution">
    <text evidence="6">The sequence shown here is derived from an EMBL/GenBank/DDBJ whole genome shotgun (WGS) entry which is preliminary data.</text>
</comment>
<feature type="active site" description="Proton acceptor" evidence="1">
    <location>
        <position position="387"/>
    </location>
</feature>
<evidence type="ECO:0000259" key="3">
    <source>
        <dbReference type="SMART" id="SM00477"/>
    </source>
</evidence>
<dbReference type="EMBL" id="WCLA01000012">
    <property type="protein sequence ID" value="KAB5328387.1"/>
    <property type="molecule type" value="Genomic_DNA"/>
</dbReference>
<dbReference type="AlphaFoldDB" id="A0A413V520"/>
<dbReference type="Proteomes" id="UP000283482">
    <property type="component" value="Unassembled WGS sequence"/>
</dbReference>
<evidence type="ECO:0000256" key="2">
    <source>
        <dbReference type="PIRSR" id="PIRSR640255-2"/>
    </source>
</evidence>
<dbReference type="Pfam" id="PF01223">
    <property type="entry name" value="Endonuclease_NS"/>
    <property type="match status" value="1"/>
</dbReference>
<dbReference type="PROSITE" id="PS51257">
    <property type="entry name" value="PROKAR_LIPOPROTEIN"/>
    <property type="match status" value="1"/>
</dbReference>
<feature type="binding site" evidence="2">
    <location>
        <position position="418"/>
    </location>
    <ligand>
        <name>Mg(2+)</name>
        <dbReference type="ChEBI" id="CHEBI:18420"/>
        <note>catalytic</note>
    </ligand>
</feature>
<dbReference type="PANTHER" id="PTHR13966">
    <property type="entry name" value="ENDONUCLEASE RELATED"/>
    <property type="match status" value="1"/>
</dbReference>
<dbReference type="InterPro" id="IPR040255">
    <property type="entry name" value="Non-specific_endonuclease"/>
</dbReference>
<dbReference type="Proteomes" id="UP000431177">
    <property type="component" value="Unassembled WGS sequence"/>
</dbReference>
<evidence type="ECO:0000256" key="1">
    <source>
        <dbReference type="PIRSR" id="PIRSR640255-1"/>
    </source>
</evidence>
<dbReference type="Gene3D" id="3.40.570.10">
    <property type="entry name" value="Extracellular Endonuclease, subunit A"/>
    <property type="match status" value="1"/>
</dbReference>
<name>A0A413V520_BACSE</name>
<evidence type="ECO:0000313" key="6">
    <source>
        <dbReference type="EMBL" id="RHB28661.1"/>
    </source>
</evidence>
<dbReference type="GO" id="GO:0004519">
    <property type="term" value="F:endonuclease activity"/>
    <property type="evidence" value="ECO:0007669"/>
    <property type="project" value="TreeGrafter"/>
</dbReference>
<proteinExistence type="predicted"/>
<reference evidence="6 7" key="1">
    <citation type="submission" date="2018-08" db="EMBL/GenBank/DDBJ databases">
        <title>A genome reference for cultivated species of the human gut microbiota.</title>
        <authorList>
            <person name="Zou Y."/>
            <person name="Xue W."/>
            <person name="Luo G."/>
        </authorList>
    </citation>
    <scope>NUCLEOTIDE SEQUENCE [LARGE SCALE GENOMIC DNA]</scope>
    <source>
        <strain evidence="6 7">AM40-34</strain>
    </source>
</reference>
<feature type="domain" description="DNA/RNA non-specific endonuclease/pyrophosphatase/phosphodiesterase" evidence="4">
    <location>
        <begin position="325"/>
        <end position="519"/>
    </location>
</feature>
<dbReference type="SMART" id="SM00892">
    <property type="entry name" value="Endonuclease_NS"/>
    <property type="match status" value="1"/>
</dbReference>
<protein>
    <recommendedName>
        <fullName evidence="9">DNA/RNA non-specific endonuclease</fullName>
    </recommendedName>
</protein>
<dbReference type="InterPro" id="IPR025049">
    <property type="entry name" value="Mfa-like_1"/>
</dbReference>
<organism evidence="6 7">
    <name type="scientific">Bacteroides stercoris</name>
    <dbReference type="NCBI Taxonomy" id="46506"/>
    <lineage>
        <taxon>Bacteria</taxon>
        <taxon>Pseudomonadati</taxon>
        <taxon>Bacteroidota</taxon>
        <taxon>Bacteroidia</taxon>
        <taxon>Bacteroidales</taxon>
        <taxon>Bacteroidaceae</taxon>
        <taxon>Bacteroides</taxon>
    </lineage>
</organism>
<dbReference type="Gene3D" id="2.60.40.2630">
    <property type="match status" value="1"/>
</dbReference>
<feature type="domain" description="ENPP1-3/EXOG-like endonuclease/phosphodiesterase" evidence="3">
    <location>
        <begin position="326"/>
        <end position="519"/>
    </location>
</feature>
<dbReference type="GO" id="GO:0046872">
    <property type="term" value="F:metal ion binding"/>
    <property type="evidence" value="ECO:0007669"/>
    <property type="project" value="UniProtKB-KW"/>
</dbReference>
<dbReference type="InterPro" id="IPR044929">
    <property type="entry name" value="DNA/RNA_non-sp_Endonuclease_sf"/>
</dbReference>
<accession>A0A413V520</accession>
<dbReference type="Gene3D" id="2.60.40.2620">
    <property type="entry name" value="Fimbrillin-like"/>
    <property type="match status" value="1"/>
</dbReference>
<dbReference type="GO" id="GO:0003676">
    <property type="term" value="F:nucleic acid binding"/>
    <property type="evidence" value="ECO:0007669"/>
    <property type="project" value="InterPro"/>
</dbReference>
<dbReference type="Pfam" id="PF13149">
    <property type="entry name" value="Mfa_like_1"/>
    <property type="match status" value="1"/>
</dbReference>
<dbReference type="SMART" id="SM00477">
    <property type="entry name" value="NUC"/>
    <property type="match status" value="1"/>
</dbReference>
<reference evidence="5 8" key="2">
    <citation type="journal article" date="2019" name="Nat. Med.">
        <title>A library of human gut bacterial isolates paired with longitudinal multiomics data enables mechanistic microbiome research.</title>
        <authorList>
            <person name="Poyet M."/>
            <person name="Groussin M."/>
            <person name="Gibbons S.M."/>
            <person name="Avila-Pacheco J."/>
            <person name="Jiang X."/>
            <person name="Kearney S.M."/>
            <person name="Perrotta A.R."/>
            <person name="Berdy B."/>
            <person name="Zhao S."/>
            <person name="Lieberman T.D."/>
            <person name="Swanson P.K."/>
            <person name="Smith M."/>
            <person name="Roesemann S."/>
            <person name="Alexander J.E."/>
            <person name="Rich S.A."/>
            <person name="Livny J."/>
            <person name="Vlamakis H."/>
            <person name="Clish C."/>
            <person name="Bullock K."/>
            <person name="Deik A."/>
            <person name="Scott J."/>
            <person name="Pierce K.A."/>
            <person name="Xavier R.J."/>
            <person name="Alm E.J."/>
        </authorList>
    </citation>
    <scope>NUCLEOTIDE SEQUENCE [LARGE SCALE GENOMIC DNA]</scope>
    <source>
        <strain evidence="5 8">BIOML-A2</strain>
    </source>
</reference>
<evidence type="ECO:0000313" key="5">
    <source>
        <dbReference type="EMBL" id="KAB5328387.1"/>
    </source>
</evidence>
<evidence type="ECO:0000313" key="8">
    <source>
        <dbReference type="Proteomes" id="UP000431177"/>
    </source>
</evidence>
<dbReference type="SUPFAM" id="SSF54060">
    <property type="entry name" value="His-Me finger endonucleases"/>
    <property type="match status" value="1"/>
</dbReference>
<dbReference type="InterPro" id="IPR020821">
    <property type="entry name" value="ENPP1-3/EXOG-like_nuc-like"/>
</dbReference>